<dbReference type="RefSeq" id="WP_179214815.1">
    <property type="nucleotide sequence ID" value="NZ_FXYD01000002.1"/>
</dbReference>
<feature type="domain" description="Type II/III secretion system secretin-like" evidence="11">
    <location>
        <begin position="375"/>
        <end position="541"/>
    </location>
</feature>
<dbReference type="Pfam" id="PF00263">
    <property type="entry name" value="Secretin"/>
    <property type="match status" value="1"/>
</dbReference>
<dbReference type="InterPro" id="IPR004846">
    <property type="entry name" value="T2SS/T3SS_dom"/>
</dbReference>
<evidence type="ECO:0000256" key="3">
    <source>
        <dbReference type="ARBA" id="ARBA00022448"/>
    </source>
</evidence>
<evidence type="ECO:0000313" key="15">
    <source>
        <dbReference type="Proteomes" id="UP000203464"/>
    </source>
</evidence>
<dbReference type="Pfam" id="PF03958">
    <property type="entry name" value="Secretin_N"/>
    <property type="match status" value="3"/>
</dbReference>
<dbReference type="GO" id="GO:0015627">
    <property type="term" value="C:type II protein secretion system complex"/>
    <property type="evidence" value="ECO:0007669"/>
    <property type="project" value="InterPro"/>
</dbReference>
<dbReference type="InterPro" id="IPR038591">
    <property type="entry name" value="NolW-like_sf"/>
</dbReference>
<feature type="domain" description="GspD-like N0" evidence="13">
    <location>
        <begin position="2"/>
        <end position="58"/>
    </location>
</feature>
<dbReference type="GO" id="GO:0015628">
    <property type="term" value="P:protein secretion by the type II secretion system"/>
    <property type="evidence" value="ECO:0007669"/>
    <property type="project" value="InterPro"/>
</dbReference>
<evidence type="ECO:0000256" key="4">
    <source>
        <dbReference type="ARBA" id="ARBA00022452"/>
    </source>
</evidence>
<dbReference type="Proteomes" id="UP000203464">
    <property type="component" value="Unassembled WGS sequence"/>
</dbReference>
<dbReference type="InterPro" id="IPR050810">
    <property type="entry name" value="Bact_Secretion_Sys_Channel"/>
</dbReference>
<evidence type="ECO:0000256" key="5">
    <source>
        <dbReference type="ARBA" id="ARBA00022692"/>
    </source>
</evidence>
<dbReference type="GO" id="GO:0009279">
    <property type="term" value="C:cell outer membrane"/>
    <property type="evidence" value="ECO:0007669"/>
    <property type="project" value="UniProtKB-SubCell"/>
</dbReference>
<evidence type="ECO:0000256" key="9">
    <source>
        <dbReference type="ARBA" id="ARBA00023237"/>
    </source>
</evidence>
<feature type="domain" description="NolW-like" evidence="12">
    <location>
        <begin position="231"/>
        <end position="312"/>
    </location>
</feature>
<keyword evidence="8" id="KW-0472">Membrane</keyword>
<keyword evidence="5" id="KW-0812">Transmembrane</keyword>
<keyword evidence="4" id="KW-1134">Transmembrane beta strand</keyword>
<evidence type="ECO:0000256" key="1">
    <source>
        <dbReference type="ARBA" id="ARBA00004442"/>
    </source>
</evidence>
<gene>
    <name evidence="14" type="primary">pulD</name>
    <name evidence="14" type="ORF">OCA8868_01713</name>
</gene>
<keyword evidence="15" id="KW-1185">Reference proteome</keyword>
<accession>A0A238K6V0</accession>
<evidence type="ECO:0000259" key="13">
    <source>
        <dbReference type="Pfam" id="PF21305"/>
    </source>
</evidence>
<dbReference type="AlphaFoldDB" id="A0A238K6V0"/>
<dbReference type="Gene3D" id="3.55.50.30">
    <property type="match status" value="1"/>
</dbReference>
<evidence type="ECO:0000256" key="7">
    <source>
        <dbReference type="ARBA" id="ARBA00022927"/>
    </source>
</evidence>
<evidence type="ECO:0000256" key="6">
    <source>
        <dbReference type="ARBA" id="ARBA00022729"/>
    </source>
</evidence>
<dbReference type="InterPro" id="IPR001775">
    <property type="entry name" value="GspD/PilQ"/>
</dbReference>
<comment type="similarity">
    <text evidence="2">Belongs to the bacterial secretin family. GSP D subfamily.</text>
</comment>
<dbReference type="InterPro" id="IPR005644">
    <property type="entry name" value="NolW-like"/>
</dbReference>
<dbReference type="InterPro" id="IPR013356">
    <property type="entry name" value="T2SS_GspD"/>
</dbReference>
<comment type="subcellular location">
    <subcellularLocation>
        <location evidence="1 10">Cell outer membrane</location>
    </subcellularLocation>
</comment>
<keyword evidence="6" id="KW-0732">Signal</keyword>
<feature type="domain" description="NolW-like" evidence="12">
    <location>
        <begin position="95"/>
        <end position="151"/>
    </location>
</feature>
<proteinExistence type="inferred from homology"/>
<organism evidence="14 15">
    <name type="scientific">Octadecabacter ascidiaceicola</name>
    <dbReference type="NCBI Taxonomy" id="1655543"/>
    <lineage>
        <taxon>Bacteria</taxon>
        <taxon>Pseudomonadati</taxon>
        <taxon>Pseudomonadota</taxon>
        <taxon>Alphaproteobacteria</taxon>
        <taxon>Rhodobacterales</taxon>
        <taxon>Roseobacteraceae</taxon>
        <taxon>Octadecabacter</taxon>
    </lineage>
</organism>
<dbReference type="InterPro" id="IPR049371">
    <property type="entry name" value="GspD-like_N0"/>
</dbReference>
<evidence type="ECO:0000256" key="10">
    <source>
        <dbReference type="RuleBase" id="RU004004"/>
    </source>
</evidence>
<dbReference type="PRINTS" id="PR01032">
    <property type="entry name" value="PHAGEIV"/>
</dbReference>
<protein>
    <submittedName>
        <fullName evidence="14">Type II secretion system protein D</fullName>
    </submittedName>
</protein>
<evidence type="ECO:0000259" key="12">
    <source>
        <dbReference type="Pfam" id="PF03958"/>
    </source>
</evidence>
<dbReference type="PRINTS" id="PR00811">
    <property type="entry name" value="BCTERIALGSPD"/>
</dbReference>
<sequence>MDASISAAAEAIIAEVLDKRFVIQDGLEGRITIQSTGPIPKSALVDLFQAALNANGARLEVDGDIFSIVAGTNGRRTFQTVGSDGVTDATIIVAPLEHISAGQMVEILSPLTDDGLNAVADSDRNLILLSGSAGQLESAMDALNLFDVDVMRGKSIAIVRLEAADPSAVVEELEAIFGARNGGLLDGVIEFHPNDRLNSVLVISSRSQYMDEAKRWIHELDRTAGQSQQYTRVYPLQNRQAAELAPVLNQILGGGGTITATSSDGDNPAASMSEQPRVAADPERNALIVRALQPEHAEIGRLLHDLDNRAAQVALEATIAEVTLNDEVSLGVRFFLDERNSNTTFSDAASGGVSPNFPGFSSLFTFGDSSVVLNALAGATDVKIISSPTLMVLDNKEAELQIGDQVPVATQTAVSTKDAGAPVVTTIDYRDTGVILRVRPQIGAGNTLTLEISQEVSSVANTNTSGIDSPTIRQRQITTSVVLRDGATLALGGLVQERDNLTDSRVPGLGDIPFLGSAFRNRDSSKDRTELLILIRPRIIRTDEQADQFTSDWRVRLSGADSTLQSGLGEPTHSLSEILR</sequence>
<evidence type="ECO:0000256" key="2">
    <source>
        <dbReference type="ARBA" id="ARBA00006980"/>
    </source>
</evidence>
<dbReference type="EMBL" id="FXYD01000002">
    <property type="protein sequence ID" value="SMX38164.1"/>
    <property type="molecule type" value="Genomic_DNA"/>
</dbReference>
<feature type="domain" description="NolW-like" evidence="12">
    <location>
        <begin position="157"/>
        <end position="223"/>
    </location>
</feature>
<dbReference type="Gene3D" id="3.30.1370.120">
    <property type="match status" value="3"/>
</dbReference>
<evidence type="ECO:0000256" key="8">
    <source>
        <dbReference type="ARBA" id="ARBA00023136"/>
    </source>
</evidence>
<dbReference type="NCBIfam" id="TIGR02517">
    <property type="entry name" value="type_II_gspD"/>
    <property type="match status" value="1"/>
</dbReference>
<reference evidence="15" key="1">
    <citation type="submission" date="2017-05" db="EMBL/GenBank/DDBJ databases">
        <authorList>
            <person name="Rodrigo-Torres L."/>
            <person name="Arahal R. D."/>
            <person name="Lucena T."/>
        </authorList>
    </citation>
    <scope>NUCLEOTIDE SEQUENCE [LARGE SCALE GENOMIC DNA]</scope>
    <source>
        <strain evidence="15">CECT 8868</strain>
    </source>
</reference>
<evidence type="ECO:0000259" key="11">
    <source>
        <dbReference type="Pfam" id="PF00263"/>
    </source>
</evidence>
<keyword evidence="9" id="KW-0998">Cell outer membrane</keyword>
<dbReference type="Pfam" id="PF21305">
    <property type="entry name" value="type_II_gspD_N0"/>
    <property type="match status" value="1"/>
</dbReference>
<keyword evidence="3 10" id="KW-0813">Transport</keyword>
<keyword evidence="7" id="KW-0653">Protein transport</keyword>
<dbReference type="PANTHER" id="PTHR30332:SF25">
    <property type="entry name" value="SECRETIN XPSD"/>
    <property type="match status" value="1"/>
</dbReference>
<name>A0A238K6V0_9RHOB</name>
<dbReference type="PANTHER" id="PTHR30332">
    <property type="entry name" value="PROBABLE GENERAL SECRETION PATHWAY PROTEIN D"/>
    <property type="match status" value="1"/>
</dbReference>
<evidence type="ECO:0000313" key="14">
    <source>
        <dbReference type="EMBL" id="SMX38164.1"/>
    </source>
</evidence>